<dbReference type="PANTHER" id="PTHR35812">
    <property type="entry name" value="LIPOPROTEIN"/>
    <property type="match status" value="1"/>
</dbReference>
<dbReference type="RefSeq" id="WP_103922503.1">
    <property type="nucleotide sequence ID" value="NZ_FMSV02000557.1"/>
</dbReference>
<evidence type="ECO:0000259" key="2">
    <source>
        <dbReference type="Pfam" id="PF07603"/>
    </source>
</evidence>
<dbReference type="InterPro" id="IPR011460">
    <property type="entry name" value="Lcl_C"/>
</dbReference>
<feature type="domain" description="PEGA" evidence="3">
    <location>
        <begin position="23"/>
        <end position="88"/>
    </location>
</feature>
<dbReference type="Pfam" id="PF07603">
    <property type="entry name" value="Lcl_C"/>
    <property type="match status" value="1"/>
</dbReference>
<dbReference type="EMBL" id="FMSV02000557">
    <property type="protein sequence ID" value="SEH09013.1"/>
    <property type="molecule type" value="Genomic_DNA"/>
</dbReference>
<dbReference type="Proteomes" id="UP000236724">
    <property type="component" value="Unassembled WGS sequence"/>
</dbReference>
<gene>
    <name evidence="4" type="ORF">MBHS_04906</name>
</gene>
<dbReference type="OrthoDB" id="5624424at2"/>
<reference evidence="4 5" key="1">
    <citation type="submission" date="2016-10" db="EMBL/GenBank/DDBJ databases">
        <authorList>
            <person name="de Groot N.N."/>
        </authorList>
    </citation>
    <scope>NUCLEOTIDE SEQUENCE [LARGE SCALE GENOMIC DNA]</scope>
    <source>
        <strain evidence="4">MBHS1</strain>
    </source>
</reference>
<feature type="chain" id="PRO_5014783330" evidence="1">
    <location>
        <begin position="20"/>
        <end position="393"/>
    </location>
</feature>
<evidence type="ECO:0000313" key="5">
    <source>
        <dbReference type="Proteomes" id="UP000236724"/>
    </source>
</evidence>
<keyword evidence="5" id="KW-1185">Reference proteome</keyword>
<feature type="signal peptide" evidence="1">
    <location>
        <begin position="1"/>
        <end position="19"/>
    </location>
</feature>
<sequence>MQRLFCLIFLSFFSLTVLAGDGAVSIKTEPRDAQVFLDGELKATSTPVVLQKVKPGKHTLEAKAGDKQANKEIFVPEDGVISVTLTLEGSAPVIPVQNMLDYYQPKRDSFETEAEFAQRKQQLREQINAAVTARKSAFQAGTATLDKAGYDINTGHFPVKVKWSEWAKELGFETQGSIEANRDEARALWREGQEKAVYVDGNLSVMLMGLDKNWLAEMAKRIKRYVAYPNGTALDMETGLLWMRCSVGQTWDGKTCQGKAKEFKWKEAKQQTANFVGYSDWRIPTIEELRTLTYCSNGEPAYFNNGKMGFKEYKAQGKPSGFDWGCAGDSSKDHEKPTIVQSVFPNTPSDWFWSGSPYAAVSSYAWYVYFYNGYDDLSYRFSNLHVRLVRDGQ</sequence>
<evidence type="ECO:0000256" key="1">
    <source>
        <dbReference type="SAM" id="SignalP"/>
    </source>
</evidence>
<proteinExistence type="predicted"/>
<dbReference type="PANTHER" id="PTHR35812:SF1">
    <property type="entry name" value="LIPOPROTEIN"/>
    <property type="match status" value="1"/>
</dbReference>
<name>A0A1H6FH77_9GAMM</name>
<dbReference type="Pfam" id="PF08308">
    <property type="entry name" value="PEGA"/>
    <property type="match status" value="1"/>
</dbReference>
<evidence type="ECO:0000313" key="4">
    <source>
        <dbReference type="EMBL" id="SEH09013.1"/>
    </source>
</evidence>
<protein>
    <submittedName>
        <fullName evidence="4">PEGA domain protein</fullName>
    </submittedName>
</protein>
<dbReference type="InterPro" id="IPR013229">
    <property type="entry name" value="PEGA"/>
</dbReference>
<organism evidence="4 5">
    <name type="scientific">Candidatus Venteria ishoeyi</name>
    <dbReference type="NCBI Taxonomy" id="1899563"/>
    <lineage>
        <taxon>Bacteria</taxon>
        <taxon>Pseudomonadati</taxon>
        <taxon>Pseudomonadota</taxon>
        <taxon>Gammaproteobacteria</taxon>
        <taxon>Thiotrichales</taxon>
        <taxon>Thiotrichaceae</taxon>
        <taxon>Venteria</taxon>
    </lineage>
</organism>
<evidence type="ECO:0000259" key="3">
    <source>
        <dbReference type="Pfam" id="PF08308"/>
    </source>
</evidence>
<keyword evidence="1" id="KW-0732">Signal</keyword>
<dbReference type="AlphaFoldDB" id="A0A1H6FH77"/>
<accession>A0A1H6FH77</accession>
<feature type="domain" description="Lcl C-terminal" evidence="2">
    <location>
        <begin position="231"/>
        <end position="390"/>
    </location>
</feature>